<dbReference type="PANTHER" id="PTHR48006:SF34">
    <property type="entry name" value="OS08G0203700 PROTEIN"/>
    <property type="match status" value="1"/>
</dbReference>
<name>A0AAN8VF96_9MAGN</name>
<keyword evidence="3" id="KW-1185">Reference proteome</keyword>
<dbReference type="InterPro" id="IPR032675">
    <property type="entry name" value="LRR_dom_sf"/>
</dbReference>
<sequence>RALNSIFEQWDAQAVQGLWNISGELCSGTAVDDTHVEDPSNNPSIKCDCSYDNNTTCHITKLRVYALNKRGVIPEELVALKYLTYLNIDRNYFTGPLPSFIGNLTALTFL</sequence>
<dbReference type="PANTHER" id="PTHR48006">
    <property type="entry name" value="LEUCINE-RICH REPEAT-CONTAINING PROTEIN DDB_G0281931-RELATED"/>
    <property type="match status" value="1"/>
</dbReference>
<organism evidence="2 3">
    <name type="scientific">Dillenia turbinata</name>
    <dbReference type="NCBI Taxonomy" id="194707"/>
    <lineage>
        <taxon>Eukaryota</taxon>
        <taxon>Viridiplantae</taxon>
        <taxon>Streptophyta</taxon>
        <taxon>Embryophyta</taxon>
        <taxon>Tracheophyta</taxon>
        <taxon>Spermatophyta</taxon>
        <taxon>Magnoliopsida</taxon>
        <taxon>eudicotyledons</taxon>
        <taxon>Gunneridae</taxon>
        <taxon>Pentapetalae</taxon>
        <taxon>Dilleniales</taxon>
        <taxon>Dilleniaceae</taxon>
        <taxon>Dillenia</taxon>
    </lineage>
</organism>
<dbReference type="Gene3D" id="3.80.10.10">
    <property type="entry name" value="Ribonuclease Inhibitor"/>
    <property type="match status" value="1"/>
</dbReference>
<protein>
    <recommendedName>
        <fullName evidence="4">LRR receptor-like serine/threonine-protein kinase</fullName>
    </recommendedName>
</protein>
<gene>
    <name evidence="2" type="ORF">RJ641_005086</name>
</gene>
<feature type="non-terminal residue" evidence="2">
    <location>
        <position position="1"/>
    </location>
</feature>
<dbReference type="Proteomes" id="UP001370490">
    <property type="component" value="Unassembled WGS sequence"/>
</dbReference>
<dbReference type="SUPFAM" id="SSF52058">
    <property type="entry name" value="L domain-like"/>
    <property type="match status" value="1"/>
</dbReference>
<evidence type="ECO:0000313" key="3">
    <source>
        <dbReference type="Proteomes" id="UP001370490"/>
    </source>
</evidence>
<dbReference type="AlphaFoldDB" id="A0AAN8VF96"/>
<comment type="subcellular location">
    <subcellularLocation>
        <location evidence="1">Membrane</location>
        <topology evidence="1">Single-pass type I membrane protein</topology>
    </subcellularLocation>
</comment>
<dbReference type="InterPro" id="IPR051824">
    <property type="entry name" value="LRR_Rcpt-Like_S/T_Kinase"/>
</dbReference>
<evidence type="ECO:0000313" key="2">
    <source>
        <dbReference type="EMBL" id="KAK6928881.1"/>
    </source>
</evidence>
<reference evidence="2 3" key="1">
    <citation type="submission" date="2023-12" db="EMBL/GenBank/DDBJ databases">
        <title>A high-quality genome assembly for Dillenia turbinata (Dilleniales).</title>
        <authorList>
            <person name="Chanderbali A."/>
        </authorList>
    </citation>
    <scope>NUCLEOTIDE SEQUENCE [LARGE SCALE GENOMIC DNA]</scope>
    <source>
        <strain evidence="2">LSX21</strain>
        <tissue evidence="2">Leaf</tissue>
    </source>
</reference>
<evidence type="ECO:0000256" key="1">
    <source>
        <dbReference type="ARBA" id="ARBA00004479"/>
    </source>
</evidence>
<dbReference type="EMBL" id="JBAMMX010000013">
    <property type="protein sequence ID" value="KAK6928881.1"/>
    <property type="molecule type" value="Genomic_DNA"/>
</dbReference>
<proteinExistence type="predicted"/>
<accession>A0AAN8VF96</accession>
<dbReference type="GO" id="GO:0005886">
    <property type="term" value="C:plasma membrane"/>
    <property type="evidence" value="ECO:0007669"/>
    <property type="project" value="TreeGrafter"/>
</dbReference>
<comment type="caution">
    <text evidence="2">The sequence shown here is derived from an EMBL/GenBank/DDBJ whole genome shotgun (WGS) entry which is preliminary data.</text>
</comment>
<evidence type="ECO:0008006" key="4">
    <source>
        <dbReference type="Google" id="ProtNLM"/>
    </source>
</evidence>